<feature type="region of interest" description="Disordered" evidence="1">
    <location>
        <begin position="75"/>
        <end position="185"/>
    </location>
</feature>
<proteinExistence type="predicted"/>
<sequence length="584" mass="62612">MPRRLEIELTSERPDGTWTWRAAGAKQPKGDLRSSILPAGCKVGDVVRADAEFELEGIEILNVLPPKAARKEPEMLTVIGTRQDEPLVTSTLVEKSGRSRDGDRGGSRRDRDDRGPRGDRKPRGDRPGGGRDGGRPGGGRDGAGAGRPPGARADGDRSRSDRPRGPRPEAAPERPRPKRLRPGRAHRAAVLDTLPVEHRPIAEQVIRGGVPAVREAIAEQNAQAKKENRPEIPSEQLIALAEDLLPQLRAAEWLDRAEAALADLEELDLRDLRSVIVAADGVARDAEALALKEQIQAGLTRRIEEEQALWIADITSNLDGGRFVRALRLSSRPPKAGAPLPVELSSRLVTAVSEGLTPTVNQDLWAAALDALAFSPVRNQVTPAGRPEEPTPALLDAVRRVGDRLPKIVELFGLDPAEIAAAAKKRGRNGPRGSKPAGSKPGGSKSVSNKSGSAKPEFTKTNSTSSGEQSLDATNNDRENSAMSTSEESSPVATGEVTVDEIVIGEEIIVEETILVEEVLVENSDGEVVVVEDIIVVEDTIVIDDVLLVESIDGVIVDVEEILVVEETVTVDEAVIVEDLTVED</sequence>
<feature type="compositionally biased region" description="Polar residues" evidence="1">
    <location>
        <begin position="481"/>
        <end position="492"/>
    </location>
</feature>
<feature type="compositionally biased region" description="Basic residues" evidence="1">
    <location>
        <begin position="176"/>
        <end position="185"/>
    </location>
</feature>
<feature type="region of interest" description="Disordered" evidence="1">
    <location>
        <begin position="422"/>
        <end position="497"/>
    </location>
</feature>
<dbReference type="AlphaFoldDB" id="A0A6J6C272"/>
<evidence type="ECO:0000313" key="2">
    <source>
        <dbReference type="EMBL" id="CAB4544398.1"/>
    </source>
</evidence>
<dbReference type="EMBL" id="CAEZSF010000119">
    <property type="protein sequence ID" value="CAB4544398.1"/>
    <property type="molecule type" value="Genomic_DNA"/>
</dbReference>
<protein>
    <submittedName>
        <fullName evidence="2">Unannotated protein</fullName>
    </submittedName>
</protein>
<feature type="compositionally biased region" description="Polar residues" evidence="1">
    <location>
        <begin position="459"/>
        <end position="474"/>
    </location>
</feature>
<feature type="compositionally biased region" description="Low complexity" evidence="1">
    <location>
        <begin position="433"/>
        <end position="455"/>
    </location>
</feature>
<organism evidence="2">
    <name type="scientific">freshwater metagenome</name>
    <dbReference type="NCBI Taxonomy" id="449393"/>
    <lineage>
        <taxon>unclassified sequences</taxon>
        <taxon>metagenomes</taxon>
        <taxon>ecological metagenomes</taxon>
    </lineage>
</organism>
<accession>A0A6J6C272</accession>
<evidence type="ECO:0000256" key="1">
    <source>
        <dbReference type="SAM" id="MobiDB-lite"/>
    </source>
</evidence>
<feature type="compositionally biased region" description="Gly residues" evidence="1">
    <location>
        <begin position="135"/>
        <end position="147"/>
    </location>
</feature>
<feature type="compositionally biased region" description="Basic and acidic residues" evidence="1">
    <location>
        <begin position="95"/>
        <end position="134"/>
    </location>
</feature>
<reference evidence="2" key="1">
    <citation type="submission" date="2020-05" db="EMBL/GenBank/DDBJ databases">
        <authorList>
            <person name="Chiriac C."/>
            <person name="Salcher M."/>
            <person name="Ghai R."/>
            <person name="Kavagutti S V."/>
        </authorList>
    </citation>
    <scope>NUCLEOTIDE SEQUENCE</scope>
</reference>
<gene>
    <name evidence="2" type="ORF">UFOPK1358_01215</name>
</gene>
<name>A0A6J6C272_9ZZZZ</name>
<feature type="compositionally biased region" description="Basic and acidic residues" evidence="1">
    <location>
        <begin position="153"/>
        <end position="175"/>
    </location>
</feature>